<dbReference type="AlphaFoldDB" id="A0AAU9J5K2"/>
<evidence type="ECO:0000313" key="2">
    <source>
        <dbReference type="EMBL" id="CAG9323499.1"/>
    </source>
</evidence>
<dbReference type="EMBL" id="CAJZBQ010000034">
    <property type="protein sequence ID" value="CAG9323499.1"/>
    <property type="molecule type" value="Genomic_DNA"/>
</dbReference>
<reference evidence="2" key="1">
    <citation type="submission" date="2021-09" db="EMBL/GenBank/DDBJ databases">
        <authorList>
            <consortium name="AG Swart"/>
            <person name="Singh M."/>
            <person name="Singh A."/>
            <person name="Seah K."/>
            <person name="Emmerich C."/>
        </authorList>
    </citation>
    <scope>NUCLEOTIDE SEQUENCE</scope>
    <source>
        <strain evidence="2">ATCC30299</strain>
    </source>
</reference>
<protein>
    <submittedName>
        <fullName evidence="2">Uncharacterized protein</fullName>
    </submittedName>
</protein>
<accession>A0AAU9J5K2</accession>
<name>A0AAU9J5K2_9CILI</name>
<organism evidence="2 3">
    <name type="scientific">Blepharisma stoltei</name>
    <dbReference type="NCBI Taxonomy" id="1481888"/>
    <lineage>
        <taxon>Eukaryota</taxon>
        <taxon>Sar</taxon>
        <taxon>Alveolata</taxon>
        <taxon>Ciliophora</taxon>
        <taxon>Postciliodesmatophora</taxon>
        <taxon>Heterotrichea</taxon>
        <taxon>Heterotrichida</taxon>
        <taxon>Blepharismidae</taxon>
        <taxon>Blepharisma</taxon>
    </lineage>
</organism>
<keyword evidence="1" id="KW-0175">Coiled coil</keyword>
<keyword evidence="3" id="KW-1185">Reference proteome</keyword>
<evidence type="ECO:0000313" key="3">
    <source>
        <dbReference type="Proteomes" id="UP001162131"/>
    </source>
</evidence>
<comment type="caution">
    <text evidence="2">The sequence shown here is derived from an EMBL/GenBank/DDBJ whole genome shotgun (WGS) entry which is preliminary data.</text>
</comment>
<sequence length="176" mass="21224">MKAKRNMTPDMKREKSLRFTPIFHKHFNERSESVKEVKQRSTVYERFANRSPSPTGGSEEILHLKAERLEAFRDLFSYEEIYDHKFSMRARIKKTLDQYREISKRMKEISSQIEEEKELLGLIENELSIPLESFQVEPKKFNEIQRDLNEENKRNSEDSMREGKKIWDLEDLNEDY</sequence>
<gene>
    <name evidence="2" type="ORF">BSTOLATCC_MIC34148</name>
</gene>
<feature type="coiled-coil region" evidence="1">
    <location>
        <begin position="92"/>
        <end position="126"/>
    </location>
</feature>
<evidence type="ECO:0000256" key="1">
    <source>
        <dbReference type="SAM" id="Coils"/>
    </source>
</evidence>
<proteinExistence type="predicted"/>
<dbReference type="Proteomes" id="UP001162131">
    <property type="component" value="Unassembled WGS sequence"/>
</dbReference>